<accession>A0A9J7CPK6</accession>
<proteinExistence type="predicted"/>
<dbReference type="Proteomes" id="UP001652621">
    <property type="component" value="Unplaced"/>
</dbReference>
<evidence type="ECO:0000259" key="3">
    <source>
        <dbReference type="PROSITE" id="PS50240"/>
    </source>
</evidence>
<dbReference type="VEuPathDB" id="VectorBase:MDOA009425"/>
<evidence type="ECO:0000256" key="1">
    <source>
        <dbReference type="ARBA" id="ARBA00023157"/>
    </source>
</evidence>
<dbReference type="SMART" id="SM00020">
    <property type="entry name" value="Tryp_SPc"/>
    <property type="match status" value="1"/>
</dbReference>
<dbReference type="OrthoDB" id="9448935at2759"/>
<dbReference type="VEuPathDB" id="VectorBase:MDOMA2_014961"/>
<evidence type="ECO:0000313" key="5">
    <source>
        <dbReference type="RefSeq" id="XP_005180635.3"/>
    </source>
</evidence>
<protein>
    <submittedName>
        <fullName evidence="5">Transmembrane protease serine 9 isoform X1</fullName>
    </submittedName>
</protein>
<keyword evidence="2" id="KW-0732">Signal</keyword>
<dbReference type="GeneID" id="101897339"/>
<dbReference type="InterPro" id="IPR001254">
    <property type="entry name" value="Trypsin_dom"/>
</dbReference>
<evidence type="ECO:0000313" key="4">
    <source>
        <dbReference type="Proteomes" id="UP001652621"/>
    </source>
</evidence>
<dbReference type="InterPro" id="IPR043504">
    <property type="entry name" value="Peptidase_S1_PA_chymotrypsin"/>
</dbReference>
<dbReference type="GO" id="GO:0008233">
    <property type="term" value="F:peptidase activity"/>
    <property type="evidence" value="ECO:0007669"/>
    <property type="project" value="UniProtKB-KW"/>
</dbReference>
<dbReference type="SUPFAM" id="SSF50494">
    <property type="entry name" value="Trypsin-like serine proteases"/>
    <property type="match status" value="1"/>
</dbReference>
<dbReference type="Gene3D" id="2.40.10.10">
    <property type="entry name" value="Trypsin-like serine proteases"/>
    <property type="match status" value="1"/>
</dbReference>
<dbReference type="PROSITE" id="PS00134">
    <property type="entry name" value="TRYPSIN_HIS"/>
    <property type="match status" value="1"/>
</dbReference>
<sequence length="287" mass="31816">MLKFYWVFVLMIVPNAHSQIGFSSHSSCSQRNPKIVGGLEADRHEMPYMVSLTRRGGHFCGATIIHEKWILTAGHCICNGLNKFMKPSQIQGVVGLHSISQYLNGIHNERDGAAPVQVNFKNIIPHPNYQCTNTKNDIALMELLQPIAFSKYIQPSCLNSDLLRSNENELATVSGWGWTNENQAEGDRADVLRKATVRVWNNNACEKSYQLNGRPSSVISDTQMCAGYENGGIDSCWADSGGPLMSKENFLIGVVSTGIGCARPGLPGIYTRVSKYIQWMESVIFSR</sequence>
<keyword evidence="5" id="KW-0472">Membrane</keyword>
<keyword evidence="4" id="KW-1185">Reference proteome</keyword>
<keyword evidence="1" id="KW-1015">Disulfide bond</keyword>
<feature type="signal peptide" evidence="2">
    <location>
        <begin position="1"/>
        <end position="18"/>
    </location>
</feature>
<organism evidence="4 5">
    <name type="scientific">Musca domestica</name>
    <name type="common">House fly</name>
    <dbReference type="NCBI Taxonomy" id="7370"/>
    <lineage>
        <taxon>Eukaryota</taxon>
        <taxon>Metazoa</taxon>
        <taxon>Ecdysozoa</taxon>
        <taxon>Arthropoda</taxon>
        <taxon>Hexapoda</taxon>
        <taxon>Insecta</taxon>
        <taxon>Pterygota</taxon>
        <taxon>Neoptera</taxon>
        <taxon>Endopterygota</taxon>
        <taxon>Diptera</taxon>
        <taxon>Brachycera</taxon>
        <taxon>Muscomorpha</taxon>
        <taxon>Muscoidea</taxon>
        <taxon>Muscidae</taxon>
        <taxon>Musca</taxon>
    </lineage>
</organism>
<keyword evidence="5" id="KW-0378">Hydrolase</keyword>
<dbReference type="InterPro" id="IPR001314">
    <property type="entry name" value="Peptidase_S1A"/>
</dbReference>
<dbReference type="InterPro" id="IPR009003">
    <property type="entry name" value="Peptidase_S1_PA"/>
</dbReference>
<gene>
    <name evidence="5" type="primary">LOC101897339</name>
</gene>
<dbReference type="PRINTS" id="PR00722">
    <property type="entry name" value="CHYMOTRYPSIN"/>
</dbReference>
<dbReference type="CDD" id="cd00190">
    <property type="entry name" value="Tryp_SPc"/>
    <property type="match status" value="1"/>
</dbReference>
<dbReference type="Pfam" id="PF00089">
    <property type="entry name" value="Trypsin"/>
    <property type="match status" value="1"/>
</dbReference>
<keyword evidence="5" id="KW-0812">Transmembrane</keyword>
<dbReference type="PROSITE" id="PS50240">
    <property type="entry name" value="TRYPSIN_DOM"/>
    <property type="match status" value="1"/>
</dbReference>
<reference evidence="5" key="1">
    <citation type="submission" date="2025-08" db="UniProtKB">
        <authorList>
            <consortium name="RefSeq"/>
        </authorList>
    </citation>
    <scope>IDENTIFICATION</scope>
    <source>
        <strain evidence="5">Aabys</strain>
        <tissue evidence="5">Whole body</tissue>
    </source>
</reference>
<dbReference type="GO" id="GO:0006508">
    <property type="term" value="P:proteolysis"/>
    <property type="evidence" value="ECO:0007669"/>
    <property type="project" value="UniProtKB-KW"/>
</dbReference>
<evidence type="ECO:0000256" key="2">
    <source>
        <dbReference type="SAM" id="SignalP"/>
    </source>
</evidence>
<feature type="domain" description="Peptidase S1" evidence="3">
    <location>
        <begin position="35"/>
        <end position="285"/>
    </location>
</feature>
<dbReference type="RefSeq" id="XP_005180635.3">
    <property type="nucleotide sequence ID" value="XM_005180578.4"/>
</dbReference>
<dbReference type="PANTHER" id="PTHR24252">
    <property type="entry name" value="ACROSIN-RELATED"/>
    <property type="match status" value="1"/>
</dbReference>
<dbReference type="PANTHER" id="PTHR24252:SF8">
    <property type="entry name" value="ACROSIN"/>
    <property type="match status" value="1"/>
</dbReference>
<dbReference type="InterPro" id="IPR018114">
    <property type="entry name" value="TRYPSIN_HIS"/>
</dbReference>
<dbReference type="eggNOG" id="KOG3627">
    <property type="taxonomic scope" value="Eukaryota"/>
</dbReference>
<name>A0A9J7CPK6_MUSDO</name>
<feature type="chain" id="PRO_5045547624" evidence="2">
    <location>
        <begin position="19"/>
        <end position="287"/>
    </location>
</feature>
<keyword evidence="5" id="KW-0645">Protease</keyword>